<protein>
    <submittedName>
        <fullName evidence="2">Uncharacterized protein</fullName>
    </submittedName>
</protein>
<keyword evidence="1" id="KW-1133">Transmembrane helix</keyword>
<feature type="transmembrane region" description="Helical" evidence="1">
    <location>
        <begin position="30"/>
        <end position="50"/>
    </location>
</feature>
<name>A0ABQ7FCY4_9ACTN</name>
<evidence type="ECO:0000313" key="3">
    <source>
        <dbReference type="Proteomes" id="UP000621266"/>
    </source>
</evidence>
<sequence>MRMNRWAAALGLFVSWSVLTAEQRMNLSYPGLWSTLGLIAFLFFVVMLIMGPRKN</sequence>
<evidence type="ECO:0000313" key="2">
    <source>
        <dbReference type="EMBL" id="KAF4406856.1"/>
    </source>
</evidence>
<keyword evidence="3" id="KW-1185">Reference proteome</keyword>
<dbReference type="EMBL" id="WHPN01000347">
    <property type="protein sequence ID" value="KAF4406856.1"/>
    <property type="molecule type" value="Genomic_DNA"/>
</dbReference>
<gene>
    <name evidence="2" type="ORF">GCU69_22625</name>
</gene>
<comment type="caution">
    <text evidence="2">The sequence shown here is derived from an EMBL/GenBank/DDBJ whole genome shotgun (WGS) entry which is preliminary data.</text>
</comment>
<proteinExistence type="predicted"/>
<accession>A0ABQ7FCY4</accession>
<keyword evidence="1" id="KW-0812">Transmembrane</keyword>
<organism evidence="2 3">
    <name type="scientific">Streptomyces lycii</name>
    <dbReference type="NCBI Taxonomy" id="2654337"/>
    <lineage>
        <taxon>Bacteria</taxon>
        <taxon>Bacillati</taxon>
        <taxon>Actinomycetota</taxon>
        <taxon>Actinomycetes</taxon>
        <taxon>Kitasatosporales</taxon>
        <taxon>Streptomycetaceae</taxon>
        <taxon>Streptomyces</taxon>
    </lineage>
</organism>
<dbReference type="Proteomes" id="UP000621266">
    <property type="component" value="Unassembled WGS sequence"/>
</dbReference>
<evidence type="ECO:0000256" key="1">
    <source>
        <dbReference type="SAM" id="Phobius"/>
    </source>
</evidence>
<keyword evidence="1" id="KW-0472">Membrane</keyword>
<reference evidence="2 3" key="1">
    <citation type="submission" date="2019-10" db="EMBL/GenBank/DDBJ databases">
        <title>Streptomyces tenebrisbrunneis sp.nov., an endogenous actinomycete isolated from of Lycium ruthenicum.</title>
        <authorList>
            <person name="Ma L."/>
        </authorList>
    </citation>
    <scope>NUCLEOTIDE SEQUENCE [LARGE SCALE GENOMIC DNA]</scope>
    <source>
        <strain evidence="2 3">TRM 66187</strain>
    </source>
</reference>